<name>A0ACC0JJ74_CHOFU</name>
<dbReference type="EMBL" id="CM046104">
    <property type="protein sequence ID" value="KAI8424208.1"/>
    <property type="molecule type" value="Genomic_DNA"/>
</dbReference>
<evidence type="ECO:0000313" key="1">
    <source>
        <dbReference type="EMBL" id="KAI8424208.1"/>
    </source>
</evidence>
<organism evidence="1 2">
    <name type="scientific">Choristoneura fumiferana</name>
    <name type="common">Spruce budworm moth</name>
    <name type="synonym">Archips fumiferana</name>
    <dbReference type="NCBI Taxonomy" id="7141"/>
    <lineage>
        <taxon>Eukaryota</taxon>
        <taxon>Metazoa</taxon>
        <taxon>Ecdysozoa</taxon>
        <taxon>Arthropoda</taxon>
        <taxon>Hexapoda</taxon>
        <taxon>Insecta</taxon>
        <taxon>Pterygota</taxon>
        <taxon>Neoptera</taxon>
        <taxon>Endopterygota</taxon>
        <taxon>Lepidoptera</taxon>
        <taxon>Glossata</taxon>
        <taxon>Ditrysia</taxon>
        <taxon>Tortricoidea</taxon>
        <taxon>Tortricidae</taxon>
        <taxon>Tortricinae</taxon>
        <taxon>Choristoneura</taxon>
    </lineage>
</organism>
<accession>A0ACC0JJ74</accession>
<gene>
    <name evidence="1" type="ORF">MSG28_002788</name>
</gene>
<evidence type="ECO:0000313" key="2">
    <source>
        <dbReference type="Proteomes" id="UP001064048"/>
    </source>
</evidence>
<reference evidence="1 2" key="1">
    <citation type="journal article" date="2022" name="Genome Biol. Evol.">
        <title>The Spruce Budworm Genome: Reconstructing the Evolutionary History of Antifreeze Proteins.</title>
        <authorList>
            <person name="Beliveau C."/>
            <person name="Gagne P."/>
            <person name="Picq S."/>
            <person name="Vernygora O."/>
            <person name="Keeling C.I."/>
            <person name="Pinkney K."/>
            <person name="Doucet D."/>
            <person name="Wen F."/>
            <person name="Johnston J.S."/>
            <person name="Maaroufi H."/>
            <person name="Boyle B."/>
            <person name="Laroche J."/>
            <person name="Dewar K."/>
            <person name="Juretic N."/>
            <person name="Blackburn G."/>
            <person name="Nisole A."/>
            <person name="Brunet B."/>
            <person name="Brandao M."/>
            <person name="Lumley L."/>
            <person name="Duan J."/>
            <person name="Quan G."/>
            <person name="Lucarotti C.J."/>
            <person name="Roe A.D."/>
            <person name="Sperling F.A.H."/>
            <person name="Levesque R.C."/>
            <person name="Cusson M."/>
        </authorList>
    </citation>
    <scope>NUCLEOTIDE SEQUENCE [LARGE SCALE GENOMIC DNA]</scope>
    <source>
        <strain evidence="1">Glfc:IPQL:Cfum</strain>
    </source>
</reference>
<keyword evidence="2" id="KW-1185">Reference proteome</keyword>
<sequence>MAPDSDKRQISFPQLQYPVLRNEEPKTAQLWLKGKRIQDGAEDLWRIHDSLYDLTDFVEKHPGGVQWIAFTKGTDITEAFETHHLKGTAEAMLPEYFVKQTTVPRNSPFTFEEDGFYKTLKTKVVMKLKDIPKGTRKKSDYVTDGLLAALVIVSSLSCWAMARSVFIGLPLTVLSGFLLSSVATCGHNYFHRRDNWRMYVFNLLGSSYSDWRISHAMSHHLYTNTAQDIELSMLEPFLLFLPYSKKTLLEKLGSIYWPVIHSVASVTMLAKEVILCATKHEGKSLKWTNTIPFLIPTWMWILGGQPLHWTIFTWIASLFSASFFFVVYGLTAGHHSDDNFFEGDKPRAKSIDWGIHQLDTVVERIDYAGNHFKSITRFGDHYLHHLFPTIDHAELKYLYPTLLEHCKKYEEELRTTTFVHAIVSQSKQLARTTPRDFTIKRKGI</sequence>
<protein>
    <submittedName>
        <fullName evidence="1">Uncharacterized protein</fullName>
    </submittedName>
</protein>
<proteinExistence type="predicted"/>
<comment type="caution">
    <text evidence="1">The sequence shown here is derived from an EMBL/GenBank/DDBJ whole genome shotgun (WGS) entry which is preliminary data.</text>
</comment>
<dbReference type="Proteomes" id="UP001064048">
    <property type="component" value="Chromosome 4"/>
</dbReference>